<comment type="caution">
    <text evidence="4">The sequence shown here is derived from an EMBL/GenBank/DDBJ whole genome shotgun (WGS) entry which is preliminary data.</text>
</comment>
<dbReference type="InterPro" id="IPR002769">
    <property type="entry name" value="eIF6"/>
</dbReference>
<accession>A0A832WQ17</accession>
<keyword evidence="1 3" id="KW-0396">Initiation factor</keyword>
<dbReference type="CDD" id="cd00527">
    <property type="entry name" value="IF6"/>
    <property type="match status" value="1"/>
</dbReference>
<dbReference type="PIRSF" id="PIRSF006413">
    <property type="entry name" value="IF-6"/>
    <property type="match status" value="1"/>
</dbReference>
<dbReference type="PANTHER" id="PTHR10784">
    <property type="entry name" value="TRANSLATION INITIATION FACTOR 6"/>
    <property type="match status" value="1"/>
</dbReference>
<dbReference type="OMA" id="WCAFCGM"/>
<keyword evidence="2 3" id="KW-0648">Protein biosynthesis</keyword>
<name>A0A832WQ17_9EURY</name>
<evidence type="ECO:0000256" key="2">
    <source>
        <dbReference type="ARBA" id="ARBA00022917"/>
    </source>
</evidence>
<dbReference type="Proteomes" id="UP000619545">
    <property type="component" value="Unassembled WGS sequence"/>
</dbReference>
<dbReference type="RefSeq" id="WP_011019984.1">
    <property type="nucleotide sequence ID" value="NZ_DUJS01000005.1"/>
</dbReference>
<gene>
    <name evidence="3" type="primary">eif6</name>
    <name evidence="4" type="ORF">HA336_07660</name>
</gene>
<comment type="similarity">
    <text evidence="3">Belongs to the eIF-6 family.</text>
</comment>
<evidence type="ECO:0000256" key="1">
    <source>
        <dbReference type="ARBA" id="ARBA00022540"/>
    </source>
</evidence>
<dbReference type="NCBIfam" id="TIGR00323">
    <property type="entry name" value="eIF-6"/>
    <property type="match status" value="1"/>
</dbReference>
<reference evidence="4" key="1">
    <citation type="journal article" date="2020" name="bioRxiv">
        <title>A rank-normalized archaeal taxonomy based on genome phylogeny resolves widespread incomplete and uneven classifications.</title>
        <authorList>
            <person name="Rinke C."/>
            <person name="Chuvochina M."/>
            <person name="Mussig A.J."/>
            <person name="Chaumeil P.-A."/>
            <person name="Waite D.W."/>
            <person name="Whitman W.B."/>
            <person name="Parks D.H."/>
            <person name="Hugenholtz P."/>
        </authorList>
    </citation>
    <scope>NUCLEOTIDE SEQUENCE</scope>
    <source>
        <strain evidence="4">UBA8853</strain>
    </source>
</reference>
<sequence>MTVVKASVHGDPNIGAWIAASEEYAVVAPKVPDDIVERVKEALDVEVVRTTVAGSNLVGALLAVNSNGALFPRHAREHEIRVVRELGVEVDVLPSKMNAVGNLVLTNDHGALVHPDLDDHALEVIESVLGGRVVRGELGGVKTVGSAGVANSKGAVVHPGATEEEMERVSEVLGVDVEVGTVNRGSPYVGVGIVVNSKGAVVGEDTTGPELARLEDALYLI</sequence>
<comment type="function">
    <text evidence="3">Binds to the 50S ribosomal subunit and prevents its association with the 30S ribosomal subunit to form the 70S initiation complex.</text>
</comment>
<evidence type="ECO:0000256" key="3">
    <source>
        <dbReference type="HAMAP-Rule" id="MF_00032"/>
    </source>
</evidence>
<dbReference type="GO" id="GO:0042256">
    <property type="term" value="P:cytosolic ribosome assembly"/>
    <property type="evidence" value="ECO:0007669"/>
    <property type="project" value="InterPro"/>
</dbReference>
<dbReference type="Pfam" id="PF01912">
    <property type="entry name" value="eIF-6"/>
    <property type="match status" value="1"/>
</dbReference>
<dbReference type="Gene3D" id="3.75.10.10">
    <property type="entry name" value="L-arginine/glycine Amidinotransferase, Chain A"/>
    <property type="match status" value="1"/>
</dbReference>
<dbReference type="SMR" id="A0A832WQ17"/>
<dbReference type="GO" id="GO:0043022">
    <property type="term" value="F:ribosome binding"/>
    <property type="evidence" value="ECO:0007669"/>
    <property type="project" value="InterPro"/>
</dbReference>
<dbReference type="SMART" id="SM00654">
    <property type="entry name" value="eIF6"/>
    <property type="match status" value="1"/>
</dbReference>
<dbReference type="GeneID" id="1478211"/>
<evidence type="ECO:0000313" key="4">
    <source>
        <dbReference type="EMBL" id="HII71089.1"/>
    </source>
</evidence>
<dbReference type="SUPFAM" id="SSF55909">
    <property type="entry name" value="Pentein"/>
    <property type="match status" value="1"/>
</dbReference>
<evidence type="ECO:0000313" key="5">
    <source>
        <dbReference type="Proteomes" id="UP000619545"/>
    </source>
</evidence>
<dbReference type="AlphaFoldDB" id="A0A832WQ17"/>
<protein>
    <recommendedName>
        <fullName evidence="3">Translation initiation factor 6</fullName>
        <shortName evidence="3">aIF-6</shortName>
    </recommendedName>
</protein>
<dbReference type="HAMAP" id="MF_00032">
    <property type="entry name" value="eIF_6"/>
    <property type="match status" value="1"/>
</dbReference>
<organism evidence="4 5">
    <name type="scientific">Methanopyrus kandleri</name>
    <dbReference type="NCBI Taxonomy" id="2320"/>
    <lineage>
        <taxon>Archaea</taxon>
        <taxon>Methanobacteriati</taxon>
        <taxon>Methanobacteriota</taxon>
        <taxon>Methanomada group</taxon>
        <taxon>Methanopyri</taxon>
        <taxon>Methanopyrales</taxon>
        <taxon>Methanopyraceae</taxon>
        <taxon>Methanopyrus</taxon>
    </lineage>
</organism>
<dbReference type="EMBL" id="DUJS01000005">
    <property type="protein sequence ID" value="HII71089.1"/>
    <property type="molecule type" value="Genomic_DNA"/>
</dbReference>
<proteinExistence type="inferred from homology"/>
<dbReference type="GO" id="GO:0003743">
    <property type="term" value="F:translation initiation factor activity"/>
    <property type="evidence" value="ECO:0007669"/>
    <property type="project" value="UniProtKB-UniRule"/>
</dbReference>